<dbReference type="EMBL" id="BGZK01000979">
    <property type="protein sequence ID" value="GBP67294.1"/>
    <property type="molecule type" value="Genomic_DNA"/>
</dbReference>
<name>A0A4C1XXB3_EUMVA</name>
<protein>
    <submittedName>
        <fullName evidence="2">Uncharacterized protein</fullName>
    </submittedName>
</protein>
<dbReference type="AlphaFoldDB" id="A0A4C1XXB3"/>
<reference evidence="2 3" key="1">
    <citation type="journal article" date="2019" name="Commun. Biol.">
        <title>The bagworm genome reveals a unique fibroin gene that provides high tensile strength.</title>
        <authorList>
            <person name="Kono N."/>
            <person name="Nakamura H."/>
            <person name="Ohtoshi R."/>
            <person name="Tomita M."/>
            <person name="Numata K."/>
            <person name="Arakawa K."/>
        </authorList>
    </citation>
    <scope>NUCLEOTIDE SEQUENCE [LARGE SCALE GENOMIC DNA]</scope>
</reference>
<organism evidence="2 3">
    <name type="scientific">Eumeta variegata</name>
    <name type="common">Bagworm moth</name>
    <name type="synonym">Eumeta japonica</name>
    <dbReference type="NCBI Taxonomy" id="151549"/>
    <lineage>
        <taxon>Eukaryota</taxon>
        <taxon>Metazoa</taxon>
        <taxon>Ecdysozoa</taxon>
        <taxon>Arthropoda</taxon>
        <taxon>Hexapoda</taxon>
        <taxon>Insecta</taxon>
        <taxon>Pterygota</taxon>
        <taxon>Neoptera</taxon>
        <taxon>Endopterygota</taxon>
        <taxon>Lepidoptera</taxon>
        <taxon>Glossata</taxon>
        <taxon>Ditrysia</taxon>
        <taxon>Tineoidea</taxon>
        <taxon>Psychidae</taxon>
        <taxon>Oiketicinae</taxon>
        <taxon>Eumeta</taxon>
    </lineage>
</organism>
<sequence length="81" mass="8718">MSSQIHPTNSPLSTSLEDSAQAKPPRDFLCRDAHLTASIGESCADGIPCRSAAIDEILKTPIYWGYGQQPTNMLLQGFIGP</sequence>
<gene>
    <name evidence="2" type="ORF">EVAR_43805_1</name>
</gene>
<evidence type="ECO:0000256" key="1">
    <source>
        <dbReference type="SAM" id="MobiDB-lite"/>
    </source>
</evidence>
<evidence type="ECO:0000313" key="3">
    <source>
        <dbReference type="Proteomes" id="UP000299102"/>
    </source>
</evidence>
<keyword evidence="3" id="KW-1185">Reference proteome</keyword>
<accession>A0A4C1XXB3</accession>
<evidence type="ECO:0000313" key="2">
    <source>
        <dbReference type="EMBL" id="GBP67294.1"/>
    </source>
</evidence>
<feature type="compositionally biased region" description="Polar residues" evidence="1">
    <location>
        <begin position="1"/>
        <end position="18"/>
    </location>
</feature>
<proteinExistence type="predicted"/>
<dbReference type="Proteomes" id="UP000299102">
    <property type="component" value="Unassembled WGS sequence"/>
</dbReference>
<feature type="region of interest" description="Disordered" evidence="1">
    <location>
        <begin position="1"/>
        <end position="23"/>
    </location>
</feature>
<comment type="caution">
    <text evidence="2">The sequence shown here is derived from an EMBL/GenBank/DDBJ whole genome shotgun (WGS) entry which is preliminary data.</text>
</comment>